<dbReference type="GO" id="GO:0015271">
    <property type="term" value="F:outward rectifier potassium channel activity"/>
    <property type="evidence" value="ECO:0007669"/>
    <property type="project" value="TreeGrafter"/>
</dbReference>
<feature type="transmembrane region" description="Helical" evidence="9">
    <location>
        <begin position="377"/>
        <end position="397"/>
    </location>
</feature>
<comment type="subcellular location">
    <subcellularLocation>
        <location evidence="1">Membrane</location>
        <topology evidence="1">Multi-pass membrane protein</topology>
    </subcellularLocation>
</comment>
<dbReference type="InterPro" id="IPR003280">
    <property type="entry name" value="2pore_dom_K_chnl"/>
</dbReference>
<feature type="transmembrane region" description="Helical" evidence="9">
    <location>
        <begin position="315"/>
        <end position="340"/>
    </location>
</feature>
<evidence type="ECO:0000313" key="11">
    <source>
        <dbReference type="EMBL" id="EKM75490.1"/>
    </source>
</evidence>
<evidence type="ECO:0000256" key="5">
    <source>
        <dbReference type="ARBA" id="ARBA00023065"/>
    </source>
</evidence>
<dbReference type="AlphaFoldDB" id="K5XLS3"/>
<dbReference type="GO" id="GO:0005886">
    <property type="term" value="C:plasma membrane"/>
    <property type="evidence" value="ECO:0007669"/>
    <property type="project" value="TreeGrafter"/>
</dbReference>
<dbReference type="EMBL" id="JH971412">
    <property type="protein sequence ID" value="EKM75490.1"/>
    <property type="molecule type" value="Genomic_DNA"/>
</dbReference>
<feature type="transmembrane region" description="Helical" evidence="9">
    <location>
        <begin position="53"/>
        <end position="79"/>
    </location>
</feature>
<dbReference type="eggNOG" id="KOG1418">
    <property type="taxonomic scope" value="Eukaryota"/>
</dbReference>
<feature type="coiled-coil region" evidence="8">
    <location>
        <begin position="270"/>
        <end position="297"/>
    </location>
</feature>
<feature type="non-terminal residue" evidence="11">
    <location>
        <position position="423"/>
    </location>
</feature>
<proteinExistence type="predicted"/>
<keyword evidence="5" id="KW-0406">Ion transport</keyword>
<evidence type="ECO:0000256" key="3">
    <source>
        <dbReference type="ARBA" id="ARBA00022692"/>
    </source>
</evidence>
<organism evidence="11 12">
    <name type="scientific">Agaricus bisporus var. burnettii (strain JB137-S8 / ATCC MYA-4627 / FGSC 10392)</name>
    <name type="common">White button mushroom</name>
    <dbReference type="NCBI Taxonomy" id="597362"/>
    <lineage>
        <taxon>Eukaryota</taxon>
        <taxon>Fungi</taxon>
        <taxon>Dikarya</taxon>
        <taxon>Basidiomycota</taxon>
        <taxon>Agaricomycotina</taxon>
        <taxon>Agaricomycetes</taxon>
        <taxon>Agaricomycetidae</taxon>
        <taxon>Agaricales</taxon>
        <taxon>Agaricineae</taxon>
        <taxon>Agaricaceae</taxon>
        <taxon>Agaricus</taxon>
    </lineage>
</organism>
<keyword evidence="6 9" id="KW-0472">Membrane</keyword>
<gene>
    <name evidence="11" type="ORF">AGABI1DRAFT_9681</name>
</gene>
<keyword evidence="4 9" id="KW-1133">Transmembrane helix</keyword>
<feature type="domain" description="Potassium channel" evidence="10">
    <location>
        <begin position="177"/>
        <end position="247"/>
    </location>
</feature>
<evidence type="ECO:0000256" key="7">
    <source>
        <dbReference type="ARBA" id="ARBA00023303"/>
    </source>
</evidence>
<evidence type="ECO:0000256" key="4">
    <source>
        <dbReference type="ARBA" id="ARBA00022989"/>
    </source>
</evidence>
<evidence type="ECO:0000256" key="9">
    <source>
        <dbReference type="SAM" id="Phobius"/>
    </source>
</evidence>
<evidence type="ECO:0000313" key="12">
    <source>
        <dbReference type="Proteomes" id="UP000008493"/>
    </source>
</evidence>
<dbReference type="GO" id="GO:0022841">
    <property type="term" value="F:potassium ion leak channel activity"/>
    <property type="evidence" value="ECO:0007669"/>
    <property type="project" value="TreeGrafter"/>
</dbReference>
<keyword evidence="8" id="KW-0175">Coiled coil</keyword>
<sequence length="423" mass="47466">IWSFASVAFPLFASTLGPIACLFSICALTQSWRTSKPSGGGTSAPFKRVRCPTFVRILALEIVSLVFALLANLLLLFNFAKRISYNIAQPLTIISWYTASAILLVPVIVTHKTLLHRQPSYMLSESYYSALIAVITYFVISTLLLVNFVGSYVFHAYPLSFAQLDRPQRTLMLQTITFSVYLAIGGAIFSSIESWDFVEGVYWADHTVLTIGFGAEFPLTDTAGRMALIPFVAVGLLIIGLIVNSIRLLVIEHARGQITRRLHKERKKWHRVIEKLRNGTEEEANKAQRKIIKASRRRIWEFILMRHIEEHSRKLEGYIALASSFLVFGIVWIGGSAVFWQDPVPWTYPESLYFTYTSILTIGYGDFHPSTTAAKPFCVIWSLLAIPCVTVLIQNIGETVAGHVENGVEWLGSRSILPEDRNG</sequence>
<feature type="transmembrane region" description="Helical" evidence="9">
    <location>
        <begin position="129"/>
        <end position="150"/>
    </location>
</feature>
<feature type="transmembrane region" description="Helical" evidence="9">
    <location>
        <begin position="7"/>
        <end position="33"/>
    </location>
</feature>
<dbReference type="Proteomes" id="UP000008493">
    <property type="component" value="Unassembled WGS sequence"/>
</dbReference>
<dbReference type="Pfam" id="PF07885">
    <property type="entry name" value="Ion_trans_2"/>
    <property type="match status" value="2"/>
</dbReference>
<dbReference type="OMA" id="TAMGEIG"/>
<evidence type="ECO:0000259" key="10">
    <source>
        <dbReference type="Pfam" id="PF07885"/>
    </source>
</evidence>
<dbReference type="PANTHER" id="PTHR11003:SF291">
    <property type="entry name" value="IP11374P"/>
    <property type="match status" value="1"/>
</dbReference>
<name>K5XLS3_AGABU</name>
<dbReference type="HOGENOM" id="CLU_013394_1_0_1"/>
<dbReference type="OrthoDB" id="297496at2759"/>
<evidence type="ECO:0000256" key="6">
    <source>
        <dbReference type="ARBA" id="ARBA00023136"/>
    </source>
</evidence>
<evidence type="ECO:0000256" key="2">
    <source>
        <dbReference type="ARBA" id="ARBA00022448"/>
    </source>
</evidence>
<reference evidence="12" key="1">
    <citation type="journal article" date="2012" name="Proc. Natl. Acad. Sci. U.S.A.">
        <title>Genome sequence of the button mushroom Agaricus bisporus reveals mechanisms governing adaptation to a humic-rich ecological niche.</title>
        <authorList>
            <person name="Morin E."/>
            <person name="Kohler A."/>
            <person name="Baker A.R."/>
            <person name="Foulongne-Oriol M."/>
            <person name="Lombard V."/>
            <person name="Nagy L.G."/>
            <person name="Ohm R.A."/>
            <person name="Patyshakuliyeva A."/>
            <person name="Brun A."/>
            <person name="Aerts A.L."/>
            <person name="Bailey A.M."/>
            <person name="Billette C."/>
            <person name="Coutinho P.M."/>
            <person name="Deakin G."/>
            <person name="Doddapaneni H."/>
            <person name="Floudas D."/>
            <person name="Grimwood J."/>
            <person name="Hilden K."/>
            <person name="Kuees U."/>
            <person name="LaButti K.M."/>
            <person name="Lapidus A."/>
            <person name="Lindquist E.A."/>
            <person name="Lucas S.M."/>
            <person name="Murat C."/>
            <person name="Riley R.W."/>
            <person name="Salamov A.A."/>
            <person name="Schmutz J."/>
            <person name="Subramanian V."/>
            <person name="Woesten H.A.B."/>
            <person name="Xu J."/>
            <person name="Eastwood D.C."/>
            <person name="Foster G.D."/>
            <person name="Sonnenberg A.S."/>
            <person name="Cullen D."/>
            <person name="de Vries R.P."/>
            <person name="Lundell T."/>
            <person name="Hibbett D.S."/>
            <person name="Henrissat B."/>
            <person name="Burton K.S."/>
            <person name="Kerrigan R.W."/>
            <person name="Challen M.P."/>
            <person name="Grigoriev I.V."/>
            <person name="Martin F."/>
        </authorList>
    </citation>
    <scope>NUCLEOTIDE SEQUENCE [LARGE SCALE GENOMIC DNA]</scope>
    <source>
        <strain evidence="12">JB137-S8 / ATCC MYA-4627 / FGSC 10392</strain>
    </source>
</reference>
<dbReference type="RefSeq" id="XP_007333819.1">
    <property type="nucleotide sequence ID" value="XM_007333757.1"/>
</dbReference>
<feature type="non-terminal residue" evidence="11">
    <location>
        <position position="1"/>
    </location>
</feature>
<feature type="transmembrane region" description="Helical" evidence="9">
    <location>
        <begin position="91"/>
        <end position="109"/>
    </location>
</feature>
<evidence type="ECO:0000256" key="8">
    <source>
        <dbReference type="SAM" id="Coils"/>
    </source>
</evidence>
<keyword evidence="2" id="KW-0813">Transport</keyword>
<dbReference type="GeneID" id="18832902"/>
<dbReference type="GO" id="GO:0030322">
    <property type="term" value="P:stabilization of membrane potential"/>
    <property type="evidence" value="ECO:0007669"/>
    <property type="project" value="TreeGrafter"/>
</dbReference>
<keyword evidence="12" id="KW-1185">Reference proteome</keyword>
<dbReference type="KEGG" id="abp:AGABI1DRAFT9681"/>
<keyword evidence="7" id="KW-0407">Ion channel</keyword>
<feature type="transmembrane region" description="Helical" evidence="9">
    <location>
        <begin position="227"/>
        <end position="250"/>
    </location>
</feature>
<evidence type="ECO:0000256" key="1">
    <source>
        <dbReference type="ARBA" id="ARBA00004141"/>
    </source>
</evidence>
<dbReference type="Gene3D" id="1.10.287.70">
    <property type="match status" value="2"/>
</dbReference>
<feature type="domain" description="Potassium channel" evidence="10">
    <location>
        <begin position="329"/>
        <end position="400"/>
    </location>
</feature>
<keyword evidence="3 9" id="KW-0812">Transmembrane</keyword>
<accession>K5XLS3</accession>
<dbReference type="InParanoid" id="K5XLS3"/>
<dbReference type="InterPro" id="IPR013099">
    <property type="entry name" value="K_chnl_dom"/>
</dbReference>
<protein>
    <recommendedName>
        <fullName evidence="10">Potassium channel domain-containing protein</fullName>
    </recommendedName>
</protein>
<dbReference type="PANTHER" id="PTHR11003">
    <property type="entry name" value="POTASSIUM CHANNEL, SUBFAMILY K"/>
    <property type="match status" value="1"/>
</dbReference>
<dbReference type="SUPFAM" id="SSF81324">
    <property type="entry name" value="Voltage-gated potassium channels"/>
    <property type="match status" value="2"/>
</dbReference>
<feature type="transmembrane region" description="Helical" evidence="9">
    <location>
        <begin position="171"/>
        <end position="192"/>
    </location>
</feature>